<proteinExistence type="predicted"/>
<comment type="caution">
    <text evidence="3">The sequence shown here is derived from an EMBL/GenBank/DDBJ whole genome shotgun (WGS) entry which is preliminary data.</text>
</comment>
<keyword evidence="2" id="KW-0472">Membrane</keyword>
<feature type="transmembrane region" description="Helical" evidence="2">
    <location>
        <begin position="12"/>
        <end position="30"/>
    </location>
</feature>
<accession>A0A918Z867</accession>
<dbReference type="EMBL" id="BNCF01000013">
    <property type="protein sequence ID" value="GHE39933.1"/>
    <property type="molecule type" value="Genomic_DNA"/>
</dbReference>
<evidence type="ECO:0000313" key="4">
    <source>
        <dbReference type="Proteomes" id="UP000636453"/>
    </source>
</evidence>
<dbReference type="Pfam" id="PF20567">
    <property type="entry name" value="DUF6776"/>
    <property type="match status" value="1"/>
</dbReference>
<evidence type="ECO:0000256" key="1">
    <source>
        <dbReference type="SAM" id="Coils"/>
    </source>
</evidence>
<reference evidence="3" key="1">
    <citation type="journal article" date="2014" name="Int. J. Syst. Evol. Microbiol.">
        <title>Complete genome sequence of Corynebacterium casei LMG S-19264T (=DSM 44701T), isolated from a smear-ripened cheese.</title>
        <authorList>
            <consortium name="US DOE Joint Genome Institute (JGI-PGF)"/>
            <person name="Walter F."/>
            <person name="Albersmeier A."/>
            <person name="Kalinowski J."/>
            <person name="Ruckert C."/>
        </authorList>
    </citation>
    <scope>NUCLEOTIDE SEQUENCE</scope>
    <source>
        <strain evidence="3">KCTC 32020</strain>
    </source>
</reference>
<dbReference type="Proteomes" id="UP000636453">
    <property type="component" value="Unassembled WGS sequence"/>
</dbReference>
<name>A0A918Z867_9GAMM</name>
<evidence type="ECO:0000313" key="3">
    <source>
        <dbReference type="EMBL" id="GHE39933.1"/>
    </source>
</evidence>
<feature type="coiled-coil region" evidence="1">
    <location>
        <begin position="41"/>
        <end position="96"/>
    </location>
</feature>
<dbReference type="RefSeq" id="WP_146473344.1">
    <property type="nucleotide sequence ID" value="NZ_BNCF01000013.1"/>
</dbReference>
<evidence type="ECO:0000256" key="2">
    <source>
        <dbReference type="SAM" id="Phobius"/>
    </source>
</evidence>
<dbReference type="OrthoDB" id="7056878at2"/>
<gene>
    <name evidence="3" type="ORF">GCM10007167_22510</name>
</gene>
<dbReference type="AlphaFoldDB" id="A0A918Z867"/>
<protein>
    <recommendedName>
        <fullName evidence="5">Transmembrane protein</fullName>
    </recommendedName>
</protein>
<organism evidence="3 4">
    <name type="scientific">Vulcaniibacterium thermophilum</name>
    <dbReference type="NCBI Taxonomy" id="1169913"/>
    <lineage>
        <taxon>Bacteria</taxon>
        <taxon>Pseudomonadati</taxon>
        <taxon>Pseudomonadota</taxon>
        <taxon>Gammaproteobacteria</taxon>
        <taxon>Lysobacterales</taxon>
        <taxon>Lysobacteraceae</taxon>
        <taxon>Vulcaniibacterium</taxon>
    </lineage>
</organism>
<keyword evidence="2" id="KW-1133">Transmembrane helix</keyword>
<evidence type="ECO:0008006" key="5">
    <source>
        <dbReference type="Google" id="ProtNLM"/>
    </source>
</evidence>
<reference evidence="3" key="2">
    <citation type="submission" date="2020-09" db="EMBL/GenBank/DDBJ databases">
        <authorList>
            <person name="Sun Q."/>
            <person name="Kim S."/>
        </authorList>
    </citation>
    <scope>NUCLEOTIDE SEQUENCE</scope>
    <source>
        <strain evidence="3">KCTC 32020</strain>
    </source>
</reference>
<keyword evidence="2" id="KW-0812">Transmembrane</keyword>
<keyword evidence="4" id="KW-1185">Reference proteome</keyword>
<keyword evidence="1" id="KW-0175">Coiled coil</keyword>
<dbReference type="InterPro" id="IPR046703">
    <property type="entry name" value="DUF6776"/>
</dbReference>
<sequence>MSEPARPFDLRWLRHGLFALALLFGAWGLWRALAPDDARSAAALERRVRAQQAQIEQLQQKLATLARSDQISREANRDLQSTLAERDEEIAGLRADVAFYERLVGATGQRRGLTVHALRLQAQSDSAWHFTATLTQNLVRGAISRGRVTLAVEGTRGGRLQRLAWADLRQQPDAPGVPYSFKYFQQIEGDIVLPPGLAPVRITVRLTPERGPAIEESFTWAEATAREPGAMR</sequence>